<feature type="signal peptide" evidence="3">
    <location>
        <begin position="1"/>
        <end position="25"/>
    </location>
</feature>
<proteinExistence type="predicted"/>
<dbReference type="Proteomes" id="UP000000759">
    <property type="component" value="Chromosome 2"/>
</dbReference>
<reference evidence="5" key="2">
    <citation type="submission" date="2008-08" db="EMBL/GenBank/DDBJ databases">
        <authorList>
            <consortium name="Diatom Consortium"/>
            <person name="Grigoriev I."/>
            <person name="Grimwood J."/>
            <person name="Kuo A."/>
            <person name="Otillar R.P."/>
            <person name="Salamov A."/>
            <person name="Detter J.C."/>
            <person name="Lindquist E."/>
            <person name="Shapiro H."/>
            <person name="Lucas S."/>
            <person name="Glavina del Rio T."/>
            <person name="Pitluck S."/>
            <person name="Rokhsar D."/>
            <person name="Bowler C."/>
        </authorList>
    </citation>
    <scope>GENOME REANNOTATION</scope>
    <source>
        <strain evidence="5">CCAP 1055/1</strain>
    </source>
</reference>
<keyword evidence="3" id="KW-0732">Signal</keyword>
<evidence type="ECO:0000256" key="2">
    <source>
        <dbReference type="SAM" id="Phobius"/>
    </source>
</evidence>
<keyword evidence="2" id="KW-1133">Transmembrane helix</keyword>
<reference evidence="4 5" key="1">
    <citation type="journal article" date="2008" name="Nature">
        <title>The Phaeodactylum genome reveals the evolutionary history of diatom genomes.</title>
        <authorList>
            <person name="Bowler C."/>
            <person name="Allen A.E."/>
            <person name="Badger J.H."/>
            <person name="Grimwood J."/>
            <person name="Jabbari K."/>
            <person name="Kuo A."/>
            <person name="Maheswari U."/>
            <person name="Martens C."/>
            <person name="Maumus F."/>
            <person name="Otillar R.P."/>
            <person name="Rayko E."/>
            <person name="Salamov A."/>
            <person name="Vandepoele K."/>
            <person name="Beszteri B."/>
            <person name="Gruber A."/>
            <person name="Heijde M."/>
            <person name="Katinka M."/>
            <person name="Mock T."/>
            <person name="Valentin K."/>
            <person name="Verret F."/>
            <person name="Berges J.A."/>
            <person name="Brownlee C."/>
            <person name="Cadoret J.P."/>
            <person name="Chiovitti A."/>
            <person name="Choi C.J."/>
            <person name="Coesel S."/>
            <person name="De Martino A."/>
            <person name="Detter J.C."/>
            <person name="Durkin C."/>
            <person name="Falciatore A."/>
            <person name="Fournet J."/>
            <person name="Haruta M."/>
            <person name="Huysman M.J."/>
            <person name="Jenkins B.D."/>
            <person name="Jiroutova K."/>
            <person name="Jorgensen R.E."/>
            <person name="Joubert Y."/>
            <person name="Kaplan A."/>
            <person name="Kroger N."/>
            <person name="Kroth P.G."/>
            <person name="La Roche J."/>
            <person name="Lindquist E."/>
            <person name="Lommer M."/>
            <person name="Martin-Jezequel V."/>
            <person name="Lopez P.J."/>
            <person name="Lucas S."/>
            <person name="Mangogna M."/>
            <person name="McGinnis K."/>
            <person name="Medlin L.K."/>
            <person name="Montsant A."/>
            <person name="Oudot-Le Secq M.P."/>
            <person name="Napoli C."/>
            <person name="Obornik M."/>
            <person name="Parker M.S."/>
            <person name="Petit J.L."/>
            <person name="Porcel B.M."/>
            <person name="Poulsen N."/>
            <person name="Robison M."/>
            <person name="Rychlewski L."/>
            <person name="Rynearson T.A."/>
            <person name="Schmutz J."/>
            <person name="Shapiro H."/>
            <person name="Siaut M."/>
            <person name="Stanley M."/>
            <person name="Sussman M.R."/>
            <person name="Taylor A.R."/>
            <person name="Vardi A."/>
            <person name="von Dassow P."/>
            <person name="Vyverman W."/>
            <person name="Willis A."/>
            <person name="Wyrwicz L.S."/>
            <person name="Rokhsar D.S."/>
            <person name="Weissenbach J."/>
            <person name="Armbrust E.V."/>
            <person name="Green B.R."/>
            <person name="Van de Peer Y."/>
            <person name="Grigoriev I.V."/>
        </authorList>
    </citation>
    <scope>NUCLEOTIDE SEQUENCE [LARGE SCALE GENOMIC DNA]</scope>
    <source>
        <strain evidence="4 5">CCAP 1055/1</strain>
    </source>
</reference>
<evidence type="ECO:0000256" key="3">
    <source>
        <dbReference type="SAM" id="SignalP"/>
    </source>
</evidence>
<keyword evidence="2" id="KW-0812">Transmembrane</keyword>
<keyword evidence="5" id="KW-1185">Reference proteome</keyword>
<feature type="compositionally biased region" description="Polar residues" evidence="1">
    <location>
        <begin position="240"/>
        <end position="256"/>
    </location>
</feature>
<evidence type="ECO:0000313" key="5">
    <source>
        <dbReference type="Proteomes" id="UP000000759"/>
    </source>
</evidence>
<dbReference type="InParanoid" id="B7FSL3"/>
<sequence>MMRILSTRSLLQTALLLSISEICSGAAAIYESTAWMQVSWDAVDASDTLSADQVYALENEASVYFASIVDDNVDQVLSMQVSVTDETPRMSGRVLLDAVVTSVYLDERFPIQLDTVLLQNMNEADLKEAFAGVLGDSTAEALALDFSLRPYEDTLVLESVYIADGRTRADKGLITAVVILTVMVLLVSSVLLYVTGGWNVCLMKINNFLFEEVEEDDYAIEKRATFQVQSYDEDDDNRSSTRSEAPSVESGMTANPTAGPGILQTPIRELQDEPLTPMTETPTGLPLGIQSIRKMPPPDSPDVDGGLSHMILQRVMGTNKNESKSKVLQQP</sequence>
<dbReference type="HOGENOM" id="CLU_840620_0_0_1"/>
<name>B7FSL3_PHATC</name>
<accession>B7FSL3</accession>
<gene>
    <name evidence="4" type="ORF">PHATRDRAFT_43546</name>
</gene>
<dbReference type="RefSeq" id="XP_002178002.1">
    <property type="nucleotide sequence ID" value="XM_002177966.1"/>
</dbReference>
<keyword evidence="2" id="KW-0472">Membrane</keyword>
<dbReference type="PaxDb" id="2850-Phatr43546"/>
<dbReference type="EMBL" id="CM000606">
    <property type="protein sequence ID" value="EEC50816.1"/>
    <property type="molecule type" value="Genomic_DNA"/>
</dbReference>
<dbReference type="AlphaFoldDB" id="B7FSL3"/>
<feature type="chain" id="PRO_5002855277" description="SEA domain-containing protein" evidence="3">
    <location>
        <begin position="26"/>
        <end position="331"/>
    </location>
</feature>
<dbReference type="KEGG" id="pti:PHATRDRAFT_43546"/>
<protein>
    <recommendedName>
        <fullName evidence="6">SEA domain-containing protein</fullName>
    </recommendedName>
</protein>
<organism evidence="4 5">
    <name type="scientific">Phaeodactylum tricornutum (strain CCAP 1055/1)</name>
    <dbReference type="NCBI Taxonomy" id="556484"/>
    <lineage>
        <taxon>Eukaryota</taxon>
        <taxon>Sar</taxon>
        <taxon>Stramenopiles</taxon>
        <taxon>Ochrophyta</taxon>
        <taxon>Bacillariophyta</taxon>
        <taxon>Bacillariophyceae</taxon>
        <taxon>Bacillariophycidae</taxon>
        <taxon>Naviculales</taxon>
        <taxon>Phaeodactylaceae</taxon>
        <taxon>Phaeodactylum</taxon>
    </lineage>
</organism>
<evidence type="ECO:0000313" key="4">
    <source>
        <dbReference type="EMBL" id="EEC50816.1"/>
    </source>
</evidence>
<dbReference type="GeneID" id="7197578"/>
<evidence type="ECO:0008006" key="6">
    <source>
        <dbReference type="Google" id="ProtNLM"/>
    </source>
</evidence>
<feature type="region of interest" description="Disordered" evidence="1">
    <location>
        <begin position="229"/>
        <end position="306"/>
    </location>
</feature>
<evidence type="ECO:0000256" key="1">
    <source>
        <dbReference type="SAM" id="MobiDB-lite"/>
    </source>
</evidence>
<feature type="transmembrane region" description="Helical" evidence="2">
    <location>
        <begin position="173"/>
        <end position="194"/>
    </location>
</feature>
<dbReference type="OrthoDB" id="10616919at2759"/>